<evidence type="ECO:0000313" key="3">
    <source>
        <dbReference type="EMBL" id="CAD9581275.1"/>
    </source>
</evidence>
<accession>A0A6T9YX05</accession>
<protein>
    <submittedName>
        <fullName evidence="3">Uncharacterized protein</fullName>
    </submittedName>
</protein>
<sequence length="117" mass="12781">MKQAEAARPKPPHGTSPFMYAVEDGLDVDEDVEELEQRKKIARASSKHGAASGNTKGSPPPLPPYPKNRFAKNRVVKGCDSNISQNNKEDNGHGLRKRGGFHFLGEVPEALKTATFK</sequence>
<dbReference type="EMBL" id="HBHA01001956">
    <property type="protein sequence ID" value="CAD9581271.1"/>
    <property type="molecule type" value="Transcribed_RNA"/>
</dbReference>
<gene>
    <name evidence="2" type="ORF">BIGN1055_LOCUS1253</name>
    <name evidence="3" type="ORF">BIGN1055_LOCUS1254</name>
</gene>
<evidence type="ECO:0000313" key="2">
    <source>
        <dbReference type="EMBL" id="CAD9581271.1"/>
    </source>
</evidence>
<organism evidence="3">
    <name type="scientific">Bigelowiella natans</name>
    <name type="common">Pedinomonas minutissima</name>
    <name type="synonym">Chlorarachnion sp. (strain CCMP621)</name>
    <dbReference type="NCBI Taxonomy" id="227086"/>
    <lineage>
        <taxon>Eukaryota</taxon>
        <taxon>Sar</taxon>
        <taxon>Rhizaria</taxon>
        <taxon>Cercozoa</taxon>
        <taxon>Chlorarachniophyceae</taxon>
        <taxon>Bigelowiella</taxon>
    </lineage>
</organism>
<name>A0A6T9YX05_BIGNA</name>
<dbReference type="AlphaFoldDB" id="A0A6T9YX05"/>
<reference evidence="3" key="1">
    <citation type="submission" date="2021-01" db="EMBL/GenBank/DDBJ databases">
        <authorList>
            <person name="Corre E."/>
            <person name="Pelletier E."/>
            <person name="Niang G."/>
            <person name="Scheremetjew M."/>
            <person name="Finn R."/>
            <person name="Kale V."/>
            <person name="Holt S."/>
            <person name="Cochrane G."/>
            <person name="Meng A."/>
            <person name="Brown T."/>
            <person name="Cohen L."/>
        </authorList>
    </citation>
    <scope>NUCLEOTIDE SEQUENCE</scope>
    <source>
        <strain evidence="3">CCMP1258.1</strain>
    </source>
</reference>
<feature type="region of interest" description="Disordered" evidence="1">
    <location>
        <begin position="38"/>
        <end position="100"/>
    </location>
</feature>
<dbReference type="EMBL" id="HBHA01001957">
    <property type="protein sequence ID" value="CAD9581275.1"/>
    <property type="molecule type" value="Transcribed_RNA"/>
</dbReference>
<feature type="region of interest" description="Disordered" evidence="1">
    <location>
        <begin position="1"/>
        <end position="24"/>
    </location>
</feature>
<proteinExistence type="predicted"/>
<evidence type="ECO:0000256" key="1">
    <source>
        <dbReference type="SAM" id="MobiDB-lite"/>
    </source>
</evidence>